<feature type="transmembrane region" description="Helical" evidence="7">
    <location>
        <begin position="283"/>
        <end position="305"/>
    </location>
</feature>
<evidence type="ECO:0000256" key="7">
    <source>
        <dbReference type="SAM" id="Phobius"/>
    </source>
</evidence>
<keyword evidence="6 7" id="KW-0472">Membrane</keyword>
<keyword evidence="3" id="KW-1003">Cell membrane</keyword>
<dbReference type="AlphaFoldDB" id="A0A6B9GE04"/>
<dbReference type="GO" id="GO:0070069">
    <property type="term" value="C:cytochrome complex"/>
    <property type="evidence" value="ECO:0007669"/>
    <property type="project" value="TreeGrafter"/>
</dbReference>
<dbReference type="PANTHER" id="PTHR43141:SF4">
    <property type="entry name" value="CYTOCHROME BD2 SUBUNIT II"/>
    <property type="match status" value="1"/>
</dbReference>
<feature type="transmembrane region" description="Helical" evidence="7">
    <location>
        <begin position="142"/>
        <end position="163"/>
    </location>
</feature>
<feature type="transmembrane region" description="Helical" evidence="7">
    <location>
        <begin position="237"/>
        <end position="263"/>
    </location>
</feature>
<dbReference type="GO" id="GO:0009055">
    <property type="term" value="F:electron transfer activity"/>
    <property type="evidence" value="ECO:0007669"/>
    <property type="project" value="TreeGrafter"/>
</dbReference>
<dbReference type="GO" id="GO:0016682">
    <property type="term" value="F:oxidoreductase activity, acting on diphenols and related substances as donors, oxygen as acceptor"/>
    <property type="evidence" value="ECO:0007669"/>
    <property type="project" value="TreeGrafter"/>
</dbReference>
<evidence type="ECO:0000256" key="2">
    <source>
        <dbReference type="ARBA" id="ARBA00007543"/>
    </source>
</evidence>
<evidence type="ECO:0000256" key="3">
    <source>
        <dbReference type="ARBA" id="ARBA00022475"/>
    </source>
</evidence>
<evidence type="ECO:0000256" key="1">
    <source>
        <dbReference type="ARBA" id="ARBA00004651"/>
    </source>
</evidence>
<accession>A0A6B9GE04</accession>
<proteinExistence type="inferred from homology"/>
<dbReference type="PANTHER" id="PTHR43141">
    <property type="entry name" value="CYTOCHROME BD2 SUBUNIT II"/>
    <property type="match status" value="1"/>
</dbReference>
<feature type="transmembrane region" description="Helical" evidence="7">
    <location>
        <begin position="6"/>
        <end position="35"/>
    </location>
</feature>
<dbReference type="InterPro" id="IPR003317">
    <property type="entry name" value="Cyt-d_oxidase_su2"/>
</dbReference>
<dbReference type="EMBL" id="CP024770">
    <property type="protein sequence ID" value="QGY32477.1"/>
    <property type="molecule type" value="Genomic_DNA"/>
</dbReference>
<geneLocation type="plasmid" evidence="9">
    <name>pne1b</name>
</geneLocation>
<keyword evidence="4 7" id="KW-0812">Transmembrane</keyword>
<protein>
    <submittedName>
        <fullName evidence="8">Cytochrome bd-type quinol oxidase, subunit 2</fullName>
    </submittedName>
</protein>
<feature type="transmembrane region" description="Helical" evidence="7">
    <location>
        <begin position="175"/>
        <end position="200"/>
    </location>
</feature>
<dbReference type="RefSeq" id="WP_208718361.1">
    <property type="nucleotide sequence ID" value="NZ_CP024770.1"/>
</dbReference>
<reference evidence="8 9" key="1">
    <citation type="submission" date="2017-11" db="EMBL/GenBank/DDBJ databases">
        <title>Genome sequence of Pantoea cypripedii NE1.</title>
        <authorList>
            <person name="Nascimento F.X."/>
        </authorList>
    </citation>
    <scope>NUCLEOTIDE SEQUENCE [LARGE SCALE GENOMIC DNA]</scope>
    <source>
        <strain evidence="8 9">NE1</strain>
        <plasmid evidence="9">pne1b</plasmid>
    </source>
</reference>
<name>A0A6B9GE04_PANCY</name>
<dbReference type="Pfam" id="PF02322">
    <property type="entry name" value="Cyt_bd_oxida_II"/>
    <property type="match status" value="1"/>
</dbReference>
<comment type="similarity">
    <text evidence="2">Belongs to the cytochrome ubiquinol oxidase subunit 2 family.</text>
</comment>
<feature type="transmembrane region" description="Helical" evidence="7">
    <location>
        <begin position="76"/>
        <end position="95"/>
    </location>
</feature>
<evidence type="ECO:0000313" key="9">
    <source>
        <dbReference type="Proteomes" id="UP000502005"/>
    </source>
</evidence>
<gene>
    <name evidence="8" type="ORF">CUN67_26255</name>
</gene>
<dbReference type="Proteomes" id="UP000502005">
    <property type="component" value="Plasmid pNE1B"/>
</dbReference>
<feature type="transmembrane region" description="Helical" evidence="7">
    <location>
        <begin position="116"/>
        <end position="136"/>
    </location>
</feature>
<keyword evidence="5 7" id="KW-1133">Transmembrane helix</keyword>
<dbReference type="GO" id="GO:0019646">
    <property type="term" value="P:aerobic electron transport chain"/>
    <property type="evidence" value="ECO:0007669"/>
    <property type="project" value="TreeGrafter"/>
</dbReference>
<sequence length="311" mass="35011">MQPAELSGLILCFSLLMYVLLDGTDLGVGMLFFWFSEEKQRELMSHSILPIWDANETWLVLFAGGMLALFPGVYSLVFSSLAAPVFLMLLSLFWRALALEYRAEATVRLRRWLDRLMAAGSALAAFTQGWCAGVIITPQPDGGINLAAIISGLGTMTIYMLLASCWLRWRIGDSVFPLAGAHAWMWWVITLLISIVLLLLNPSLWLQCWQRPFGKFIILIMGLFWFLQLVTLWRGNAIWLLIMTLMLITTTLTGIICAVYPWIIPGQVNLYQGAASIVTQQVVLVGAAVMIPLTLIYHTWSFWIMKGHHPK</sequence>
<organism evidence="8 9">
    <name type="scientific">Pantoea cypripedii</name>
    <name type="common">Pectobacterium cypripedii</name>
    <name type="synonym">Erwinia cypripedii</name>
    <dbReference type="NCBI Taxonomy" id="55209"/>
    <lineage>
        <taxon>Bacteria</taxon>
        <taxon>Pseudomonadati</taxon>
        <taxon>Pseudomonadota</taxon>
        <taxon>Gammaproteobacteria</taxon>
        <taxon>Enterobacterales</taxon>
        <taxon>Erwiniaceae</taxon>
        <taxon>Pantoea</taxon>
    </lineage>
</organism>
<evidence type="ECO:0000256" key="5">
    <source>
        <dbReference type="ARBA" id="ARBA00022989"/>
    </source>
</evidence>
<keyword evidence="8" id="KW-0614">Plasmid</keyword>
<feature type="transmembrane region" description="Helical" evidence="7">
    <location>
        <begin position="212"/>
        <end position="230"/>
    </location>
</feature>
<evidence type="ECO:0000256" key="6">
    <source>
        <dbReference type="ARBA" id="ARBA00023136"/>
    </source>
</evidence>
<evidence type="ECO:0000256" key="4">
    <source>
        <dbReference type="ARBA" id="ARBA00022692"/>
    </source>
</evidence>
<dbReference type="GO" id="GO:0005886">
    <property type="term" value="C:plasma membrane"/>
    <property type="evidence" value="ECO:0007669"/>
    <property type="project" value="UniProtKB-SubCell"/>
</dbReference>
<evidence type="ECO:0000313" key="8">
    <source>
        <dbReference type="EMBL" id="QGY32477.1"/>
    </source>
</evidence>
<comment type="subcellular location">
    <subcellularLocation>
        <location evidence="1">Cell membrane</location>
        <topology evidence="1">Multi-pass membrane protein</topology>
    </subcellularLocation>
</comment>